<comment type="caution">
    <text evidence="1">The sequence shown here is derived from an EMBL/GenBank/DDBJ whole genome shotgun (WGS) entry which is preliminary data.</text>
</comment>
<sequence>MYHAALRGALDDEFEVRLHAYLGVWLCSAAGQSHENRQQEQIHVPIKLVGYVAKSWDNHGKVIAIGLHKIVPGYSSRVNVVFTEVSEQIFAYQEHVHRAVGIGGPVHYAAKKIGCQNTANLAIKKFS</sequence>
<protein>
    <submittedName>
        <fullName evidence="1">Uncharacterized protein</fullName>
    </submittedName>
</protein>
<dbReference type="Proteomes" id="UP000276133">
    <property type="component" value="Unassembled WGS sequence"/>
</dbReference>
<dbReference type="AlphaFoldDB" id="A0A3M7S1P5"/>
<evidence type="ECO:0000313" key="2">
    <source>
        <dbReference type="Proteomes" id="UP000276133"/>
    </source>
</evidence>
<organism evidence="1 2">
    <name type="scientific">Brachionus plicatilis</name>
    <name type="common">Marine rotifer</name>
    <name type="synonym">Brachionus muelleri</name>
    <dbReference type="NCBI Taxonomy" id="10195"/>
    <lineage>
        <taxon>Eukaryota</taxon>
        <taxon>Metazoa</taxon>
        <taxon>Spiralia</taxon>
        <taxon>Gnathifera</taxon>
        <taxon>Rotifera</taxon>
        <taxon>Eurotatoria</taxon>
        <taxon>Monogononta</taxon>
        <taxon>Pseudotrocha</taxon>
        <taxon>Ploima</taxon>
        <taxon>Brachionidae</taxon>
        <taxon>Brachionus</taxon>
    </lineage>
</organism>
<keyword evidence="2" id="KW-1185">Reference proteome</keyword>
<dbReference type="EMBL" id="REGN01002176">
    <property type="protein sequence ID" value="RNA29672.1"/>
    <property type="molecule type" value="Genomic_DNA"/>
</dbReference>
<accession>A0A3M7S1P5</accession>
<evidence type="ECO:0000313" key="1">
    <source>
        <dbReference type="EMBL" id="RNA29672.1"/>
    </source>
</evidence>
<name>A0A3M7S1P5_BRAPC</name>
<proteinExistence type="predicted"/>
<reference evidence="1 2" key="1">
    <citation type="journal article" date="2018" name="Sci. Rep.">
        <title>Genomic signatures of local adaptation to the degree of environmental predictability in rotifers.</title>
        <authorList>
            <person name="Franch-Gras L."/>
            <person name="Hahn C."/>
            <person name="Garcia-Roger E.M."/>
            <person name="Carmona M.J."/>
            <person name="Serra M."/>
            <person name="Gomez A."/>
        </authorList>
    </citation>
    <scope>NUCLEOTIDE SEQUENCE [LARGE SCALE GENOMIC DNA]</scope>
    <source>
        <strain evidence="1">HYR1</strain>
    </source>
</reference>
<gene>
    <name evidence="1" type="ORF">BpHYR1_007544</name>
</gene>